<dbReference type="EMBL" id="PNBA02000017">
    <property type="protein sequence ID" value="KAG6393859.1"/>
    <property type="molecule type" value="Genomic_DNA"/>
</dbReference>
<comment type="caution">
    <text evidence="2">The sequence shown here is derived from an EMBL/GenBank/DDBJ whole genome shotgun (WGS) entry which is preliminary data.</text>
</comment>
<reference evidence="2" key="1">
    <citation type="submission" date="2018-01" db="EMBL/GenBank/DDBJ databases">
        <authorList>
            <person name="Mao J.F."/>
        </authorList>
    </citation>
    <scope>NUCLEOTIDE SEQUENCE</scope>
    <source>
        <strain evidence="2">Huo1</strain>
        <tissue evidence="2">Leaf</tissue>
    </source>
</reference>
<organism evidence="2">
    <name type="scientific">Salvia splendens</name>
    <name type="common">Scarlet sage</name>
    <dbReference type="NCBI Taxonomy" id="180675"/>
    <lineage>
        <taxon>Eukaryota</taxon>
        <taxon>Viridiplantae</taxon>
        <taxon>Streptophyta</taxon>
        <taxon>Embryophyta</taxon>
        <taxon>Tracheophyta</taxon>
        <taxon>Spermatophyta</taxon>
        <taxon>Magnoliopsida</taxon>
        <taxon>eudicotyledons</taxon>
        <taxon>Gunneridae</taxon>
        <taxon>Pentapetalae</taxon>
        <taxon>asterids</taxon>
        <taxon>lamiids</taxon>
        <taxon>Lamiales</taxon>
        <taxon>Lamiaceae</taxon>
        <taxon>Nepetoideae</taxon>
        <taxon>Mentheae</taxon>
        <taxon>Salviinae</taxon>
        <taxon>Salvia</taxon>
        <taxon>Salvia subgen. Calosphace</taxon>
        <taxon>core Calosphace</taxon>
    </lineage>
</organism>
<keyword evidence="3" id="KW-1185">Reference proteome</keyword>
<gene>
    <name evidence="2" type="ORF">SASPL_144433</name>
</gene>
<evidence type="ECO:0000313" key="2">
    <source>
        <dbReference type="EMBL" id="KAG6393859.1"/>
    </source>
</evidence>
<name>A0A8X8WGC9_SALSN</name>
<dbReference type="AlphaFoldDB" id="A0A8X8WGC9"/>
<sequence>MRLSENFAVIVKHLGGNREVLVMGNKLGGRRRQVVNEKYTRPQGLYQHRDVDHKKLRKLILDSKLAPCYPGDDDTACDLEECPICFLIVLVLTLKGARSVKHQIMLWSIEEEQRVIEAKIRMRHQELQDEEKSIKLREISSSSSMRAPTEVEYCSTQAPTSVSAIRSEEIVASDESIETSVLRPPPRQRQTREDEFDLDLEDIMVMEAIWLSIQENGGRQDLSYSEAAQSGEYNVEDHTSLAETVPAAGASSSPSGGLACAIAALAERQQVTNYGGDISGYSGYSNGEGQESENYFPAESSTVASPDSLLAMTGDAGEWADHRSQMAEIGTSYRGSDEFGDAISLASISHEDENQSSSGRSVAGSIMPESFEEQIMLAMTVSLAEARARTSTVGVAWH</sequence>
<evidence type="ECO:0000256" key="1">
    <source>
        <dbReference type="SAM" id="MobiDB-lite"/>
    </source>
</evidence>
<accession>A0A8X8WGC9</accession>
<evidence type="ECO:0000313" key="3">
    <source>
        <dbReference type="Proteomes" id="UP000298416"/>
    </source>
</evidence>
<feature type="region of interest" description="Disordered" evidence="1">
    <location>
        <begin position="175"/>
        <end position="194"/>
    </location>
</feature>
<reference evidence="2" key="2">
    <citation type="submission" date="2020-08" db="EMBL/GenBank/DDBJ databases">
        <title>Plant Genome Project.</title>
        <authorList>
            <person name="Zhang R.-G."/>
        </authorList>
    </citation>
    <scope>NUCLEOTIDE SEQUENCE</scope>
    <source>
        <strain evidence="2">Huo1</strain>
        <tissue evidence="2">Leaf</tissue>
    </source>
</reference>
<dbReference type="PANTHER" id="PTHR31315">
    <property type="entry name" value="PROTEIN SIP5"/>
    <property type="match status" value="1"/>
</dbReference>
<dbReference type="Proteomes" id="UP000298416">
    <property type="component" value="Unassembled WGS sequence"/>
</dbReference>
<dbReference type="PANTHER" id="PTHR31315:SF1">
    <property type="entry name" value="PROTEIN SIP5"/>
    <property type="match status" value="1"/>
</dbReference>
<protein>
    <submittedName>
        <fullName evidence="2">Uncharacterized protein</fullName>
    </submittedName>
</protein>
<dbReference type="GO" id="GO:0005737">
    <property type="term" value="C:cytoplasm"/>
    <property type="evidence" value="ECO:0007669"/>
    <property type="project" value="TreeGrafter"/>
</dbReference>
<proteinExistence type="predicted"/>
<dbReference type="InterPro" id="IPR039301">
    <property type="entry name" value="Sip5/DA2"/>
</dbReference>